<dbReference type="AlphaFoldDB" id="A0A9N9ECY1"/>
<accession>A0A9N9ECY1</accession>
<reference evidence="1" key="1">
    <citation type="submission" date="2021-06" db="EMBL/GenBank/DDBJ databases">
        <authorList>
            <person name="Kallberg Y."/>
            <person name="Tangrot J."/>
            <person name="Rosling A."/>
        </authorList>
    </citation>
    <scope>NUCLEOTIDE SEQUENCE</scope>
    <source>
        <strain evidence="1">FL966</strain>
    </source>
</reference>
<protein>
    <submittedName>
        <fullName evidence="1">6742_t:CDS:1</fullName>
    </submittedName>
</protein>
<evidence type="ECO:0000313" key="1">
    <source>
        <dbReference type="EMBL" id="CAG8674778.1"/>
    </source>
</evidence>
<dbReference type="OrthoDB" id="2380285at2759"/>
<gene>
    <name evidence="1" type="ORF">CPELLU_LOCUS10463</name>
</gene>
<proteinExistence type="predicted"/>
<dbReference type="Proteomes" id="UP000789759">
    <property type="component" value="Unassembled WGS sequence"/>
</dbReference>
<evidence type="ECO:0000313" key="2">
    <source>
        <dbReference type="Proteomes" id="UP000789759"/>
    </source>
</evidence>
<keyword evidence="2" id="KW-1185">Reference proteome</keyword>
<sequence length="274" mass="31270">MATVRKTRKPKTNSFTSILDQVLNKYNLSAESNPLQLRAHADELSTMLPDWKARKDVKEALHRCLFKENQIGVLVPDKRKKKLIIEKRALYCAKTGNEWDIYIHALDLSPKSNDEIIASCLRLFLFRNKLAKAGIAQEPIDIYAKLLGVTTASNKIQKEQTEQDVANNQLKIPPHFSLEKGLKRIQNIDTTKDLLLQDLADVIMMLCIRPAEVSSLQIDHYEVDPSNPSAWYKNGYSWYCTGYAKNKGENKNNLEPRPFLSMEKNPECAKALLI</sequence>
<organism evidence="1 2">
    <name type="scientific">Cetraspora pellucida</name>
    <dbReference type="NCBI Taxonomy" id="1433469"/>
    <lineage>
        <taxon>Eukaryota</taxon>
        <taxon>Fungi</taxon>
        <taxon>Fungi incertae sedis</taxon>
        <taxon>Mucoromycota</taxon>
        <taxon>Glomeromycotina</taxon>
        <taxon>Glomeromycetes</taxon>
        <taxon>Diversisporales</taxon>
        <taxon>Gigasporaceae</taxon>
        <taxon>Cetraspora</taxon>
    </lineage>
</organism>
<comment type="caution">
    <text evidence="1">The sequence shown here is derived from an EMBL/GenBank/DDBJ whole genome shotgun (WGS) entry which is preliminary data.</text>
</comment>
<name>A0A9N9ECY1_9GLOM</name>
<dbReference type="EMBL" id="CAJVQA010008626">
    <property type="protein sequence ID" value="CAG8674778.1"/>
    <property type="molecule type" value="Genomic_DNA"/>
</dbReference>